<gene>
    <name evidence="2" type="ORF">EOS_16095</name>
</gene>
<feature type="signal peptide" evidence="1">
    <location>
        <begin position="1"/>
        <end position="21"/>
    </location>
</feature>
<evidence type="ECO:0000256" key="1">
    <source>
        <dbReference type="SAM" id="SignalP"/>
    </source>
</evidence>
<dbReference type="OrthoDB" id="9133496at2"/>
<name>A0A0J1CXD0_9BURK</name>
<evidence type="ECO:0000313" key="2">
    <source>
        <dbReference type="EMBL" id="KLU25207.1"/>
    </source>
</evidence>
<feature type="chain" id="PRO_5005249241" description="DUF4148 domain-containing protein" evidence="1">
    <location>
        <begin position="22"/>
        <end position="84"/>
    </location>
</feature>
<proteinExistence type="predicted"/>
<dbReference type="AlphaFoldDB" id="A0A0J1CXD0"/>
<keyword evidence="3" id="KW-1185">Reference proteome</keyword>
<organism evidence="2 3">
    <name type="scientific">Caballeronia mineralivorans PML1(12)</name>
    <dbReference type="NCBI Taxonomy" id="908627"/>
    <lineage>
        <taxon>Bacteria</taxon>
        <taxon>Pseudomonadati</taxon>
        <taxon>Pseudomonadota</taxon>
        <taxon>Betaproteobacteria</taxon>
        <taxon>Burkholderiales</taxon>
        <taxon>Burkholderiaceae</taxon>
        <taxon>Caballeronia</taxon>
    </lineage>
</organism>
<dbReference type="Proteomes" id="UP000035963">
    <property type="component" value="Unassembled WGS sequence"/>
</dbReference>
<dbReference type="RefSeq" id="WP_047847664.1">
    <property type="nucleotide sequence ID" value="NZ_AEJF01000102.1"/>
</dbReference>
<keyword evidence="1" id="KW-0732">Signal</keyword>
<accession>A0A0J1CXD0</accession>
<dbReference type="EMBL" id="AEJF01000102">
    <property type="protein sequence ID" value="KLU25207.1"/>
    <property type="molecule type" value="Genomic_DNA"/>
</dbReference>
<reference evidence="2 3" key="1">
    <citation type="journal article" date="2015" name="Genome Announc.">
        <title>Draft Genome Sequence of Burkholderia sp. Strain PML1(12), an Ectomycorrhizosphere-Inhabiting Bacterium with Effective Mineral-Weathering Ability.</title>
        <authorList>
            <person name="Uroz S."/>
            <person name="Oger P."/>
        </authorList>
    </citation>
    <scope>NUCLEOTIDE SEQUENCE [LARGE SCALE GENOMIC DNA]</scope>
    <source>
        <strain evidence="3">PML1(12)</strain>
    </source>
</reference>
<comment type="caution">
    <text evidence="2">The sequence shown here is derived from an EMBL/GenBank/DDBJ whole genome shotgun (WGS) entry which is preliminary data.</text>
</comment>
<protein>
    <recommendedName>
        <fullName evidence="4">DUF4148 domain-containing protein</fullName>
    </recommendedName>
</protein>
<sequence>MKTMMIALAVAGLAATGSAFAQSTTTAPDQTTLAQTAVVQAGQWIPPDGQTVAPKTRAQVYQELVKAEQDGQLDYLDRTLYWHH</sequence>
<dbReference type="PATRIC" id="fig|908627.4.peg.3596"/>
<dbReference type="InterPro" id="IPR025421">
    <property type="entry name" value="DUF4148"/>
</dbReference>
<evidence type="ECO:0008006" key="4">
    <source>
        <dbReference type="Google" id="ProtNLM"/>
    </source>
</evidence>
<evidence type="ECO:0000313" key="3">
    <source>
        <dbReference type="Proteomes" id="UP000035963"/>
    </source>
</evidence>
<dbReference type="Pfam" id="PF13663">
    <property type="entry name" value="DUF4148"/>
    <property type="match status" value="1"/>
</dbReference>